<dbReference type="FunFam" id="3.50.50.60:FF:000138">
    <property type="entry name" value="Flavin-containing monooxygenase"/>
    <property type="match status" value="1"/>
</dbReference>
<evidence type="ECO:0000256" key="4">
    <source>
        <dbReference type="ARBA" id="ARBA00022827"/>
    </source>
</evidence>
<dbReference type="Gene3D" id="3.50.50.60">
    <property type="entry name" value="FAD/NAD(P)-binding domain"/>
    <property type="match status" value="2"/>
</dbReference>
<dbReference type="SUPFAM" id="SSF51905">
    <property type="entry name" value="FAD/NAD(P)-binding domain"/>
    <property type="match status" value="2"/>
</dbReference>
<reference evidence="9 10" key="1">
    <citation type="submission" date="2015-04" db="EMBL/GenBank/DDBJ databases">
        <authorList>
            <person name="Syromyatnikov M.Y."/>
            <person name="Popov V.N."/>
        </authorList>
    </citation>
    <scope>NUCLEOTIDE SEQUENCE [LARGE SCALE GENOMIC DNA]</scope>
</reference>
<evidence type="ECO:0000256" key="1">
    <source>
        <dbReference type="ARBA" id="ARBA00001974"/>
    </source>
</evidence>
<dbReference type="PIRSF" id="PIRSF000332">
    <property type="entry name" value="FMO"/>
    <property type="match status" value="1"/>
</dbReference>
<keyword evidence="3 8" id="KW-0285">Flavoprotein</keyword>
<organism evidence="9 10">
    <name type="scientific">Clunio marinus</name>
    <dbReference type="NCBI Taxonomy" id="568069"/>
    <lineage>
        <taxon>Eukaryota</taxon>
        <taxon>Metazoa</taxon>
        <taxon>Ecdysozoa</taxon>
        <taxon>Arthropoda</taxon>
        <taxon>Hexapoda</taxon>
        <taxon>Insecta</taxon>
        <taxon>Pterygota</taxon>
        <taxon>Neoptera</taxon>
        <taxon>Endopterygota</taxon>
        <taxon>Diptera</taxon>
        <taxon>Nematocera</taxon>
        <taxon>Chironomoidea</taxon>
        <taxon>Chironomidae</taxon>
        <taxon>Clunio</taxon>
    </lineage>
</organism>
<sequence length="419" mass="47732">MKIGVVGAGPAGLAAIRHSLEFGCEVVAFEQNESIGGTWIYTDNIETNKYGLEEHSSMYQGLMTNLPKEAMSYPDFPYPPSDKSYLTSPEVLEYFSYFANHFDLVKHIKFQSHVVRISPLLNNQFEFIVRDLQTEKNVKHVFDAVLVCAGFSVPMVPTFPDSDKFKGEIIHSHLYRSPKKYENKIILIIGGGPSGVDIAFAVSKTAKKVFWSHHMDETWGRKVKLEVPSNLSEKVDVAKFTESGAIFQDGTVEEFAVVIFATGYDYKFPFISIDCGLSCYKKYIQPLYKHCISINRPNLAIIGVPYFALAMPLFDLQIRFCLTFMTGKKQLPSREEMLKDTEKDMKERWTRLKPHKGHALGMDKHEAYYAEIARTAGIEPLKPVLGKMFNRSFTQFTSDFNNFRKEVYEVVDDENFSVS</sequence>
<keyword evidence="7 8" id="KW-0503">Monooxygenase</keyword>
<dbReference type="Proteomes" id="UP000183832">
    <property type="component" value="Unassembled WGS sequence"/>
</dbReference>
<evidence type="ECO:0000256" key="7">
    <source>
        <dbReference type="ARBA" id="ARBA00023033"/>
    </source>
</evidence>
<dbReference type="GO" id="GO:0004499">
    <property type="term" value="F:N,N-dimethylaniline monooxygenase activity"/>
    <property type="evidence" value="ECO:0007669"/>
    <property type="project" value="InterPro"/>
</dbReference>
<dbReference type="EC" id="1.-.-.-" evidence="8"/>
<name>A0A1J1HNR2_9DIPT</name>
<evidence type="ECO:0000256" key="2">
    <source>
        <dbReference type="ARBA" id="ARBA00009183"/>
    </source>
</evidence>
<dbReference type="PANTHER" id="PTHR23023">
    <property type="entry name" value="DIMETHYLANILINE MONOOXYGENASE"/>
    <property type="match status" value="1"/>
</dbReference>
<proteinExistence type="inferred from homology"/>
<accession>A0A1J1HNR2</accession>
<gene>
    <name evidence="9" type="ORF">CLUMA_CG002498</name>
</gene>
<dbReference type="STRING" id="568069.A0A1J1HNR2"/>
<dbReference type="InterPro" id="IPR050346">
    <property type="entry name" value="FMO-like"/>
</dbReference>
<keyword evidence="5" id="KW-0521">NADP</keyword>
<evidence type="ECO:0000256" key="8">
    <source>
        <dbReference type="RuleBase" id="RU361177"/>
    </source>
</evidence>
<evidence type="ECO:0000256" key="6">
    <source>
        <dbReference type="ARBA" id="ARBA00023002"/>
    </source>
</evidence>
<dbReference type="InterPro" id="IPR000960">
    <property type="entry name" value="Flavin_mOase"/>
</dbReference>
<dbReference type="InterPro" id="IPR020946">
    <property type="entry name" value="Flavin_mOase-like"/>
</dbReference>
<comment type="cofactor">
    <cofactor evidence="1 8">
        <name>FAD</name>
        <dbReference type="ChEBI" id="CHEBI:57692"/>
    </cofactor>
</comment>
<evidence type="ECO:0000256" key="5">
    <source>
        <dbReference type="ARBA" id="ARBA00022857"/>
    </source>
</evidence>
<keyword evidence="6 8" id="KW-0560">Oxidoreductase</keyword>
<dbReference type="InterPro" id="IPR036188">
    <property type="entry name" value="FAD/NAD-bd_sf"/>
</dbReference>
<dbReference type="PRINTS" id="PR00370">
    <property type="entry name" value="FMOXYGENASE"/>
</dbReference>
<keyword evidence="4 8" id="KW-0274">FAD</keyword>
<evidence type="ECO:0000256" key="3">
    <source>
        <dbReference type="ARBA" id="ARBA00022630"/>
    </source>
</evidence>
<evidence type="ECO:0000313" key="9">
    <source>
        <dbReference type="EMBL" id="CRK89036.1"/>
    </source>
</evidence>
<protein>
    <recommendedName>
        <fullName evidence="8">Flavin-containing monooxygenase</fullName>
        <ecNumber evidence="8">1.-.-.-</ecNumber>
    </recommendedName>
</protein>
<keyword evidence="10" id="KW-1185">Reference proteome</keyword>
<dbReference type="EMBL" id="CVRI01000010">
    <property type="protein sequence ID" value="CRK89036.1"/>
    <property type="molecule type" value="Genomic_DNA"/>
</dbReference>
<dbReference type="AlphaFoldDB" id="A0A1J1HNR2"/>
<dbReference type="Pfam" id="PF00743">
    <property type="entry name" value="FMO-like"/>
    <property type="match status" value="2"/>
</dbReference>
<dbReference type="GO" id="GO:0050660">
    <property type="term" value="F:flavin adenine dinucleotide binding"/>
    <property type="evidence" value="ECO:0007669"/>
    <property type="project" value="InterPro"/>
</dbReference>
<dbReference type="GO" id="GO:0050661">
    <property type="term" value="F:NADP binding"/>
    <property type="evidence" value="ECO:0007669"/>
    <property type="project" value="InterPro"/>
</dbReference>
<comment type="similarity">
    <text evidence="2 8">Belongs to the FMO family.</text>
</comment>
<dbReference type="OrthoDB" id="66881at2759"/>
<evidence type="ECO:0000313" key="10">
    <source>
        <dbReference type="Proteomes" id="UP000183832"/>
    </source>
</evidence>